<sequence>MIPIKRANLDISKEFNEKIWVYFETNLKARTRKEYYNVVAHFTKCVGHDPYNLSLEDTKKFYEDLIKKINSEKLSYSTAVMRYSVMRSICDFIENYRINHGEEYTNYFREFSLPEQDKTIKEEDLPSLKEVDLVLNKCLECNDYKAFTIFSLCLKLGLTNTEVCHLAFENVLLVDDKHLAISLTSSGNSSRKITRILELDKDLSEILDKYIKNYEITAGPLFYNNRGNQIKMRDTERLLLKYIDMINTEGSEALKASQKDNTKPVKTKEKTNSKLVIKPFTMQSLRHIAMIMLLKGNVSKENVAKFGGITTKWMNRYERIVNKNDVDTNGEMSILSIKTGY</sequence>
<dbReference type="EMBL" id="FNUL01000010">
    <property type="protein sequence ID" value="SEF83783.1"/>
    <property type="molecule type" value="Genomic_DNA"/>
</dbReference>
<evidence type="ECO:0000313" key="5">
    <source>
        <dbReference type="Proteomes" id="UP000236726"/>
    </source>
</evidence>
<evidence type="ECO:0000259" key="3">
    <source>
        <dbReference type="PROSITE" id="PS51900"/>
    </source>
</evidence>
<dbReference type="AlphaFoldDB" id="A0A1H5V995"/>
<evidence type="ECO:0000313" key="4">
    <source>
        <dbReference type="EMBL" id="SEF83783.1"/>
    </source>
</evidence>
<evidence type="ECO:0000256" key="1">
    <source>
        <dbReference type="ARBA" id="ARBA00023172"/>
    </source>
</evidence>
<reference evidence="4 5" key="1">
    <citation type="submission" date="2016-10" db="EMBL/GenBank/DDBJ databases">
        <authorList>
            <person name="de Groot N.N."/>
        </authorList>
    </citation>
    <scope>NUCLEOTIDE SEQUENCE [LARGE SCALE GENOMIC DNA]</scope>
    <source>
        <strain evidence="4 5">D15d</strain>
    </source>
</reference>
<dbReference type="Gene3D" id="1.10.443.10">
    <property type="entry name" value="Intergrase catalytic core"/>
    <property type="match status" value="1"/>
</dbReference>
<keyword evidence="2" id="KW-0238">DNA-binding</keyword>
<dbReference type="GO" id="GO:0003677">
    <property type="term" value="F:DNA binding"/>
    <property type="evidence" value="ECO:0007669"/>
    <property type="project" value="UniProtKB-UniRule"/>
</dbReference>
<keyword evidence="5" id="KW-1185">Reference proteome</keyword>
<proteinExistence type="predicted"/>
<dbReference type="SUPFAM" id="SSF56349">
    <property type="entry name" value="DNA breaking-rejoining enzymes"/>
    <property type="match status" value="1"/>
</dbReference>
<keyword evidence="1" id="KW-0233">DNA recombination</keyword>
<dbReference type="InterPro" id="IPR013762">
    <property type="entry name" value="Integrase-like_cat_sf"/>
</dbReference>
<dbReference type="InterPro" id="IPR044068">
    <property type="entry name" value="CB"/>
</dbReference>
<gene>
    <name evidence="4" type="ORF">SAMN05216537_11044</name>
</gene>
<accession>A0A1H5V995</accession>
<organism evidence="4 5">
    <name type="scientific">Lachnospira multipara</name>
    <dbReference type="NCBI Taxonomy" id="28051"/>
    <lineage>
        <taxon>Bacteria</taxon>
        <taxon>Bacillati</taxon>
        <taxon>Bacillota</taxon>
        <taxon>Clostridia</taxon>
        <taxon>Lachnospirales</taxon>
        <taxon>Lachnospiraceae</taxon>
        <taxon>Lachnospira</taxon>
    </lineage>
</organism>
<dbReference type="InterPro" id="IPR011010">
    <property type="entry name" value="DNA_brk_join_enz"/>
</dbReference>
<evidence type="ECO:0000256" key="2">
    <source>
        <dbReference type="PROSITE-ProRule" id="PRU01248"/>
    </source>
</evidence>
<dbReference type="PROSITE" id="PS51900">
    <property type="entry name" value="CB"/>
    <property type="match status" value="1"/>
</dbReference>
<dbReference type="Proteomes" id="UP000236726">
    <property type="component" value="Unassembled WGS sequence"/>
</dbReference>
<feature type="domain" description="Core-binding (CB)" evidence="3">
    <location>
        <begin position="6"/>
        <end position="94"/>
    </location>
</feature>
<name>A0A1H5V995_9FIRM</name>
<dbReference type="GO" id="GO:0006310">
    <property type="term" value="P:DNA recombination"/>
    <property type="evidence" value="ECO:0007669"/>
    <property type="project" value="UniProtKB-KW"/>
</dbReference>
<dbReference type="GO" id="GO:0015074">
    <property type="term" value="P:DNA integration"/>
    <property type="evidence" value="ECO:0007669"/>
    <property type="project" value="InterPro"/>
</dbReference>
<protein>
    <recommendedName>
        <fullName evidence="3">Core-binding (CB) domain-containing protein</fullName>
    </recommendedName>
</protein>